<dbReference type="PANTHER" id="PTHR10569">
    <property type="entry name" value="GLYCOGEN DEBRANCHING ENZYME"/>
    <property type="match status" value="1"/>
</dbReference>
<dbReference type="GO" id="GO:0005980">
    <property type="term" value="P:glycogen catabolic process"/>
    <property type="evidence" value="ECO:0007669"/>
    <property type="project" value="InterPro"/>
</dbReference>
<dbReference type="GO" id="GO:0004135">
    <property type="term" value="F:amylo-alpha-1,6-glucosidase activity"/>
    <property type="evidence" value="ECO:0007669"/>
    <property type="project" value="InterPro"/>
</dbReference>
<accession>A0A2N4UNA0</accession>
<dbReference type="Pfam" id="PF06202">
    <property type="entry name" value="GDE_C"/>
    <property type="match status" value="1"/>
</dbReference>
<organism evidence="2 3">
    <name type="scientific">Photobacterium carnosum</name>
    <dbReference type="NCBI Taxonomy" id="2023717"/>
    <lineage>
        <taxon>Bacteria</taxon>
        <taxon>Pseudomonadati</taxon>
        <taxon>Pseudomonadota</taxon>
        <taxon>Gammaproteobacteria</taxon>
        <taxon>Vibrionales</taxon>
        <taxon>Vibrionaceae</taxon>
        <taxon>Photobacterium</taxon>
    </lineage>
</organism>
<dbReference type="Gene3D" id="1.50.10.10">
    <property type="match status" value="1"/>
</dbReference>
<dbReference type="GO" id="GO:0004134">
    <property type="term" value="F:4-alpha-glucanotransferase activity"/>
    <property type="evidence" value="ECO:0007669"/>
    <property type="project" value="InterPro"/>
</dbReference>
<evidence type="ECO:0000313" key="2">
    <source>
        <dbReference type="EMBL" id="PLC56499.1"/>
    </source>
</evidence>
<dbReference type="EMBL" id="NPIB01000029">
    <property type="protein sequence ID" value="PLC56499.1"/>
    <property type="molecule type" value="Genomic_DNA"/>
</dbReference>
<evidence type="ECO:0000259" key="1">
    <source>
        <dbReference type="Pfam" id="PF06202"/>
    </source>
</evidence>
<dbReference type="InterPro" id="IPR008928">
    <property type="entry name" value="6-hairpin_glycosidase_sf"/>
</dbReference>
<sequence length="935" mass="106757">MSFLLNNDLYLKGTFNGWGNDTRFKKINKGIYQASLILLPLQYRFKISDLNGSDAFSFTADTIKEVECKLDEPIHLLSAKGIGNDIIVNIEKPACYCFEITVIDNIFSLEIKCSLSDKIRSKLSRDLILESFSINAYNKEIKEKGRWVLPSKVLFSELAINNKTACPFVFGDNIDGYYEGHTHSFIGGKYNHKQGWIVGGFSSFINKKINNKTVNINADIFPYGVTHYYDTEINNNCNDTLMLFSDAKSQQRCIALSIESEYPAILSIAPQLNIMLSESVVKTFNHGVVYSVSPDDFQEIMPKFIAICANKSFVFEEPDDSQYPELIETALFDRRQVTPIISSQYLESQMTVYITLADSEADAISAANRMLAQDGTTQHKQAVYDVLTNTYLWTSDLEYNRALMWSKLSGRVFVSTEYGHGIWAGLPWFKDCWGRDTFIALSGISLVNGFMDEAKNIISRFSQWQMTDPNHCHYGRIPNRVTSFDDMIYNTTDGTPWMIREIWDYLRYSGDRDFAITIYPVVQTYIAGVEKYYLDDKCLMTHRDPDTWMDAKLFGLYPWSARGNRANDIQALWYTSLQVAIKLADITGNVDSKQHYQQLADAVKQNFTPLFWASSSHQLADCIKADGQQDMKVRPNQLMAITVPYEQDFIDREIGAYVVSNTVSELLFPWGITSLSQYDPQFHPYHDNQPHYHKDAAYHNGTIWGWNAGFTVTALTLYGYDDFAYSLTKNLVDQILYQGHRGTMSENVDAFLGDNQNVTLSGTYAQAWSVSEFTRNGFQDYLGYQPNLIEGIITLAPSLPSEWNKFHAEVDVAVNNRLLIDFKRNAKGEQCYILTMLEQNNLSLVLKLTADDKSKYQTILPISNQTMELRFNPYSAQLFIDGVEYKIEQIQSSYQVLIGRLSFAQPDLKIKPQALQTQHWLQQQVERLASINTDS</sequence>
<proteinExistence type="predicted"/>
<comment type="caution">
    <text evidence="2">The sequence shown here is derived from an EMBL/GenBank/DDBJ whole genome shotgun (WGS) entry which is preliminary data.</text>
</comment>
<protein>
    <submittedName>
        <fullName evidence="2">Glycogen debranching protein</fullName>
    </submittedName>
</protein>
<dbReference type="AlphaFoldDB" id="A0A2N4UNA0"/>
<evidence type="ECO:0000313" key="3">
    <source>
        <dbReference type="Proteomes" id="UP000234420"/>
    </source>
</evidence>
<reference evidence="2 3" key="1">
    <citation type="journal article" date="2018" name="Syst. Appl. Microbiol.">
        <title>Photobacterium carnosum sp. nov., isolated from spoiled modified atmosphere packaged poultry meat.</title>
        <authorList>
            <person name="Hilgarth M."/>
            <person name="Fuertes S."/>
            <person name="Ehrmann M."/>
            <person name="Vogel R.F."/>
        </authorList>
    </citation>
    <scope>NUCLEOTIDE SEQUENCE [LARGE SCALE GENOMIC DNA]</scope>
    <source>
        <strain evidence="2 3">TMW 2.2021</strain>
    </source>
</reference>
<dbReference type="SUPFAM" id="SSF48208">
    <property type="entry name" value="Six-hairpin glycosidases"/>
    <property type="match status" value="1"/>
</dbReference>
<name>A0A2N4UNA0_9GAMM</name>
<gene>
    <name evidence="2" type="ORF">CIK00_18220</name>
</gene>
<dbReference type="Proteomes" id="UP000234420">
    <property type="component" value="Unassembled WGS sequence"/>
</dbReference>
<dbReference type="InterPro" id="IPR010401">
    <property type="entry name" value="AGL/Gdb1"/>
</dbReference>
<dbReference type="PANTHER" id="PTHR10569:SF2">
    <property type="entry name" value="GLYCOGEN DEBRANCHING ENZYME"/>
    <property type="match status" value="1"/>
</dbReference>
<keyword evidence="3" id="KW-1185">Reference proteome</keyword>
<feature type="domain" description="Glycogen debranching enzyme C-terminal" evidence="1">
    <location>
        <begin position="416"/>
        <end position="774"/>
    </location>
</feature>
<dbReference type="InterPro" id="IPR012341">
    <property type="entry name" value="6hp_glycosidase-like_sf"/>
</dbReference>
<dbReference type="InterPro" id="IPR032790">
    <property type="entry name" value="GDE_C"/>
</dbReference>
<dbReference type="RefSeq" id="WP_101770054.1">
    <property type="nucleotide sequence ID" value="NZ_BPPU01000002.1"/>
</dbReference>